<dbReference type="OrthoDB" id="2170908at2759"/>
<dbReference type="Proteomes" id="UP000193920">
    <property type="component" value="Unassembled WGS sequence"/>
</dbReference>
<protein>
    <submittedName>
        <fullName evidence="1">Uncharacterized protein</fullName>
    </submittedName>
</protein>
<proteinExistence type="predicted"/>
<evidence type="ECO:0000313" key="2">
    <source>
        <dbReference type="Proteomes" id="UP000193920"/>
    </source>
</evidence>
<accession>A0A1Y2AL01</accession>
<dbReference type="Pfam" id="PF14223">
    <property type="entry name" value="Retrotran_gag_2"/>
    <property type="match status" value="1"/>
</dbReference>
<dbReference type="EMBL" id="MCOG01000236">
    <property type="protein sequence ID" value="ORY23233.1"/>
    <property type="molecule type" value="Genomic_DNA"/>
</dbReference>
<dbReference type="AlphaFoldDB" id="A0A1Y2AL01"/>
<name>A0A1Y2AL01_9FUNG</name>
<gene>
    <name evidence="1" type="ORF">LY90DRAFT_124465</name>
</gene>
<comment type="caution">
    <text evidence="1">The sequence shown here is derived from an EMBL/GenBank/DDBJ whole genome shotgun (WGS) entry which is preliminary data.</text>
</comment>
<evidence type="ECO:0000313" key="1">
    <source>
        <dbReference type="EMBL" id="ORY23233.1"/>
    </source>
</evidence>
<reference evidence="1 2" key="1">
    <citation type="submission" date="2016-08" db="EMBL/GenBank/DDBJ databases">
        <title>A Parts List for Fungal Cellulosomes Revealed by Comparative Genomics.</title>
        <authorList>
            <consortium name="DOE Joint Genome Institute"/>
            <person name="Haitjema C.H."/>
            <person name="Gilmore S.P."/>
            <person name="Henske J.K."/>
            <person name="Solomon K.V."/>
            <person name="De Groot R."/>
            <person name="Kuo A."/>
            <person name="Mondo S.J."/>
            <person name="Salamov A.A."/>
            <person name="Labutti K."/>
            <person name="Zhao Z."/>
            <person name="Chiniquy J."/>
            <person name="Barry K."/>
            <person name="Brewer H.M."/>
            <person name="Purvine S.O."/>
            <person name="Wright A.T."/>
            <person name="Boxma B."/>
            <person name="Van Alen T."/>
            <person name="Hackstein J.H."/>
            <person name="Baker S.E."/>
            <person name="Grigoriev I.V."/>
            <person name="O'Malley M.A."/>
        </authorList>
    </citation>
    <scope>NUCLEOTIDE SEQUENCE [LARGE SCALE GENOMIC DNA]</scope>
    <source>
        <strain evidence="1 2">G1</strain>
    </source>
</reference>
<sequence>MNKEKSLIVLKETSNYILWFDSITTEFQKEQDSEYAKENKIKDIDVDDPKKKEDLEHLMKNAIARSLILHSITPEIHKKVAGILSAKDIMDKLKKYFGGDKNDTSYWISRLNSLSTSKEEKIMETLDQMRDIFKVMDSSQLRISDEEKIKYLYNALPEDYMGKFILEQNETFDSLYNKIDADLKKRSYIKGWNYDNRNDDTMEIDQVRKIAIKNKNNYKNNKYCSICEKN</sequence>
<organism evidence="1 2">
    <name type="scientific">Neocallimastix californiae</name>
    <dbReference type="NCBI Taxonomy" id="1754190"/>
    <lineage>
        <taxon>Eukaryota</taxon>
        <taxon>Fungi</taxon>
        <taxon>Fungi incertae sedis</taxon>
        <taxon>Chytridiomycota</taxon>
        <taxon>Chytridiomycota incertae sedis</taxon>
        <taxon>Neocallimastigomycetes</taxon>
        <taxon>Neocallimastigales</taxon>
        <taxon>Neocallimastigaceae</taxon>
        <taxon>Neocallimastix</taxon>
    </lineage>
</organism>
<keyword evidence="2" id="KW-1185">Reference proteome</keyword>